<evidence type="ECO:0000256" key="3">
    <source>
        <dbReference type="ARBA" id="ARBA00022475"/>
    </source>
</evidence>
<dbReference type="EMBL" id="FNMZ01000003">
    <property type="protein sequence ID" value="SDX13202.1"/>
    <property type="molecule type" value="Genomic_DNA"/>
</dbReference>
<keyword evidence="2 9" id="KW-0813">Transport</keyword>
<gene>
    <name evidence="9" type="primary">mscL</name>
    <name evidence="10" type="ORF">SAMN05444336_103392</name>
</gene>
<dbReference type="PANTHER" id="PTHR30266:SF2">
    <property type="entry name" value="LARGE-CONDUCTANCE MECHANOSENSITIVE CHANNEL"/>
    <property type="match status" value="1"/>
</dbReference>
<dbReference type="AlphaFoldDB" id="A0A1H2Z6X1"/>
<dbReference type="OrthoDB" id="9810350at2"/>
<protein>
    <recommendedName>
        <fullName evidence="9">Large-conductance mechanosensitive channel</fullName>
    </recommendedName>
</protein>
<dbReference type="Proteomes" id="UP000199118">
    <property type="component" value="Unassembled WGS sequence"/>
</dbReference>
<dbReference type="NCBIfam" id="NF001843">
    <property type="entry name" value="PRK00567.1-4"/>
    <property type="match status" value="1"/>
</dbReference>
<keyword evidence="11" id="KW-1185">Reference proteome</keyword>
<dbReference type="NCBIfam" id="NF010557">
    <property type="entry name" value="PRK13952.1"/>
    <property type="match status" value="1"/>
</dbReference>
<comment type="subunit">
    <text evidence="9">Homopentamer.</text>
</comment>
<dbReference type="PANTHER" id="PTHR30266">
    <property type="entry name" value="MECHANOSENSITIVE CHANNEL MSCL"/>
    <property type="match status" value="1"/>
</dbReference>
<dbReference type="SUPFAM" id="SSF81330">
    <property type="entry name" value="Gated mechanosensitive channel"/>
    <property type="match status" value="1"/>
</dbReference>
<evidence type="ECO:0000256" key="7">
    <source>
        <dbReference type="ARBA" id="ARBA00023136"/>
    </source>
</evidence>
<proteinExistence type="inferred from homology"/>
<evidence type="ECO:0000256" key="1">
    <source>
        <dbReference type="ARBA" id="ARBA00004141"/>
    </source>
</evidence>
<organism evidence="10 11">
    <name type="scientific">Albimonas donghaensis</name>
    <dbReference type="NCBI Taxonomy" id="356660"/>
    <lineage>
        <taxon>Bacteria</taxon>
        <taxon>Pseudomonadati</taxon>
        <taxon>Pseudomonadota</taxon>
        <taxon>Alphaproteobacteria</taxon>
        <taxon>Rhodobacterales</taxon>
        <taxon>Paracoccaceae</taxon>
        <taxon>Albimonas</taxon>
    </lineage>
</organism>
<keyword evidence="5 9" id="KW-1133">Transmembrane helix</keyword>
<reference evidence="10 11" key="1">
    <citation type="submission" date="2016-10" db="EMBL/GenBank/DDBJ databases">
        <authorList>
            <person name="de Groot N.N."/>
        </authorList>
    </citation>
    <scope>NUCLEOTIDE SEQUENCE [LARGE SCALE GENOMIC DNA]</scope>
    <source>
        <strain evidence="10 11">DSM 17890</strain>
    </source>
</reference>
<keyword evidence="3 9" id="KW-1003">Cell membrane</keyword>
<sequence length="145" mass="15535">MFKEFKEFAVKGNVVDMGVGIVIGAAFTTIVKSFVDDIVNPIIGLFTGGVDFSGLYINLSGEEITNLAEAKEAGLAVVTYGVFINAIIAFVIVAWVLFFVVRGVNTLRRSVEPPTEPPAEDAPAAPPADIQLLGEIRDLLKNRPV</sequence>
<feature type="transmembrane region" description="Helical" evidence="9">
    <location>
        <begin position="77"/>
        <end position="101"/>
    </location>
</feature>
<dbReference type="HAMAP" id="MF_00115">
    <property type="entry name" value="MscL"/>
    <property type="match status" value="1"/>
</dbReference>
<dbReference type="PRINTS" id="PR01264">
    <property type="entry name" value="MECHCHANNEL"/>
</dbReference>
<evidence type="ECO:0000256" key="5">
    <source>
        <dbReference type="ARBA" id="ARBA00022989"/>
    </source>
</evidence>
<evidence type="ECO:0000256" key="4">
    <source>
        <dbReference type="ARBA" id="ARBA00022692"/>
    </source>
</evidence>
<keyword evidence="4 9" id="KW-0812">Transmembrane</keyword>
<comment type="similarity">
    <text evidence="9">Belongs to the MscL family.</text>
</comment>
<keyword evidence="7 9" id="KW-0472">Membrane</keyword>
<keyword evidence="8 9" id="KW-0407">Ion channel</keyword>
<keyword evidence="6 9" id="KW-0406">Ion transport</keyword>
<dbReference type="GO" id="GO:0008381">
    <property type="term" value="F:mechanosensitive monoatomic ion channel activity"/>
    <property type="evidence" value="ECO:0007669"/>
    <property type="project" value="UniProtKB-UniRule"/>
</dbReference>
<dbReference type="NCBIfam" id="TIGR00220">
    <property type="entry name" value="mscL"/>
    <property type="match status" value="1"/>
</dbReference>
<evidence type="ECO:0000256" key="6">
    <source>
        <dbReference type="ARBA" id="ARBA00023065"/>
    </source>
</evidence>
<dbReference type="Pfam" id="PF01741">
    <property type="entry name" value="MscL"/>
    <property type="match status" value="1"/>
</dbReference>
<evidence type="ECO:0000256" key="2">
    <source>
        <dbReference type="ARBA" id="ARBA00022448"/>
    </source>
</evidence>
<evidence type="ECO:0000313" key="10">
    <source>
        <dbReference type="EMBL" id="SDX13202.1"/>
    </source>
</evidence>
<keyword evidence="9" id="KW-0997">Cell inner membrane</keyword>
<dbReference type="Gene3D" id="1.10.1200.120">
    <property type="entry name" value="Large-conductance mechanosensitive channel, MscL, domain 1"/>
    <property type="match status" value="1"/>
</dbReference>
<comment type="subcellular location">
    <subcellularLocation>
        <location evidence="9">Cell inner membrane</location>
        <topology evidence="9">Multi-pass membrane protein</topology>
    </subcellularLocation>
    <subcellularLocation>
        <location evidence="1">Membrane</location>
        <topology evidence="1">Multi-pass membrane protein</topology>
    </subcellularLocation>
</comment>
<accession>A0A1H2Z6X1</accession>
<dbReference type="STRING" id="356660.SAMN05444336_103392"/>
<dbReference type="InterPro" id="IPR001185">
    <property type="entry name" value="MS_channel"/>
</dbReference>
<dbReference type="GO" id="GO:0005886">
    <property type="term" value="C:plasma membrane"/>
    <property type="evidence" value="ECO:0007669"/>
    <property type="project" value="UniProtKB-SubCell"/>
</dbReference>
<dbReference type="InterPro" id="IPR036019">
    <property type="entry name" value="MscL_channel"/>
</dbReference>
<dbReference type="RefSeq" id="WP_092681795.1">
    <property type="nucleotide sequence ID" value="NZ_FNMZ01000003.1"/>
</dbReference>
<name>A0A1H2Z6X1_9RHOB</name>
<evidence type="ECO:0000256" key="9">
    <source>
        <dbReference type="HAMAP-Rule" id="MF_00115"/>
    </source>
</evidence>
<comment type="function">
    <text evidence="9">Channel that opens in response to stretch forces in the membrane lipid bilayer. May participate in the regulation of osmotic pressure changes within the cell.</text>
</comment>
<evidence type="ECO:0000313" key="11">
    <source>
        <dbReference type="Proteomes" id="UP000199118"/>
    </source>
</evidence>
<dbReference type="InterPro" id="IPR037673">
    <property type="entry name" value="MSC/AndL"/>
</dbReference>
<evidence type="ECO:0000256" key="8">
    <source>
        <dbReference type="ARBA" id="ARBA00023303"/>
    </source>
</evidence>
<feature type="transmembrane region" description="Helical" evidence="9">
    <location>
        <begin position="12"/>
        <end position="31"/>
    </location>
</feature>